<evidence type="ECO:0000313" key="2">
    <source>
        <dbReference type="EMBL" id="BCZ46213.1"/>
    </source>
</evidence>
<dbReference type="RefSeq" id="WP_224037722.1">
    <property type="nucleotide sequence ID" value="NZ_AP024849.1"/>
</dbReference>
<dbReference type="PROSITE" id="PS51257">
    <property type="entry name" value="PROKAR_LIPOPROTEIN"/>
    <property type="match status" value="1"/>
</dbReference>
<keyword evidence="1" id="KW-0732">Signal</keyword>
<evidence type="ECO:0000313" key="3">
    <source>
        <dbReference type="Proteomes" id="UP000824633"/>
    </source>
</evidence>
<reference evidence="3" key="1">
    <citation type="submission" date="2021-07" db="EMBL/GenBank/DDBJ databases">
        <title>Complete genome sequencing of a Clostridium isolate.</title>
        <authorList>
            <person name="Ueki A."/>
            <person name="Tonouchi A."/>
        </authorList>
    </citation>
    <scope>NUCLEOTIDE SEQUENCE [LARGE SCALE GENOMIC DNA]</scope>
    <source>
        <strain evidence="3">C5S11</strain>
    </source>
</reference>
<feature type="chain" id="PRO_5046412131" description="Lumazine-binding domain protein" evidence="1">
    <location>
        <begin position="23"/>
        <end position="188"/>
    </location>
</feature>
<feature type="signal peptide" evidence="1">
    <location>
        <begin position="1"/>
        <end position="22"/>
    </location>
</feature>
<dbReference type="EMBL" id="AP024849">
    <property type="protein sequence ID" value="BCZ46213.1"/>
    <property type="molecule type" value="Genomic_DNA"/>
</dbReference>
<accession>A0ABN6IXF2</accession>
<keyword evidence="3" id="KW-1185">Reference proteome</keyword>
<protein>
    <recommendedName>
        <fullName evidence="4">Lumazine-binding domain protein</fullName>
    </recommendedName>
</protein>
<sequence length="188" mass="21015">MKTKFFLLLITFVFIMSLSACGNSSDVSNETINLSSTTSPKQTIEIAFEALKNANSSGFNQFIQYNERKDGIFIYKDNKLFGNNLDGEGKKFIESVFANLSYEIGEVNENEDLATVKIKITNRDLSNVYKGILRYKDSDNPLIEAIKNANSKMVTTDLKITLNKTGGIWKIEMDAHLMDALCGGLEVK</sequence>
<gene>
    <name evidence="2" type="ORF">psyc5s11_22800</name>
</gene>
<evidence type="ECO:0000256" key="1">
    <source>
        <dbReference type="SAM" id="SignalP"/>
    </source>
</evidence>
<evidence type="ECO:0008006" key="4">
    <source>
        <dbReference type="Google" id="ProtNLM"/>
    </source>
</evidence>
<proteinExistence type="predicted"/>
<name>A0ABN6IXF2_9CLOT</name>
<organism evidence="2 3">
    <name type="scientific">Clostridium gelidum</name>
    <dbReference type="NCBI Taxonomy" id="704125"/>
    <lineage>
        <taxon>Bacteria</taxon>
        <taxon>Bacillati</taxon>
        <taxon>Bacillota</taxon>
        <taxon>Clostridia</taxon>
        <taxon>Eubacteriales</taxon>
        <taxon>Clostridiaceae</taxon>
        <taxon>Clostridium</taxon>
    </lineage>
</organism>
<dbReference type="Proteomes" id="UP000824633">
    <property type="component" value="Chromosome"/>
</dbReference>